<dbReference type="Proteomes" id="UP001152523">
    <property type="component" value="Unassembled WGS sequence"/>
</dbReference>
<dbReference type="InterPro" id="IPR010666">
    <property type="entry name" value="Znf_GRF"/>
</dbReference>
<evidence type="ECO:0000256" key="4">
    <source>
        <dbReference type="PROSITE-ProRule" id="PRU01343"/>
    </source>
</evidence>
<keyword evidence="9" id="KW-1185">Reference proteome</keyword>
<gene>
    <name evidence="7" type="ORF">CEPIT_LOCUS19822</name>
    <name evidence="8" type="ORF">CEPIT_LOCUS32794</name>
</gene>
<evidence type="ECO:0000259" key="6">
    <source>
        <dbReference type="PROSITE" id="PS51999"/>
    </source>
</evidence>
<keyword evidence="5" id="KW-0472">Membrane</keyword>
<accession>A0AAV0DXG7</accession>
<evidence type="ECO:0000313" key="7">
    <source>
        <dbReference type="EMBL" id="CAH9112233.1"/>
    </source>
</evidence>
<organism evidence="7 9">
    <name type="scientific">Cuscuta epithymum</name>
    <dbReference type="NCBI Taxonomy" id="186058"/>
    <lineage>
        <taxon>Eukaryota</taxon>
        <taxon>Viridiplantae</taxon>
        <taxon>Streptophyta</taxon>
        <taxon>Embryophyta</taxon>
        <taxon>Tracheophyta</taxon>
        <taxon>Spermatophyta</taxon>
        <taxon>Magnoliopsida</taxon>
        <taxon>eudicotyledons</taxon>
        <taxon>Gunneridae</taxon>
        <taxon>Pentapetalae</taxon>
        <taxon>asterids</taxon>
        <taxon>lamiids</taxon>
        <taxon>Solanales</taxon>
        <taxon>Convolvulaceae</taxon>
        <taxon>Cuscuteae</taxon>
        <taxon>Cuscuta</taxon>
        <taxon>Cuscuta subgen. Cuscuta</taxon>
    </lineage>
</organism>
<evidence type="ECO:0000256" key="3">
    <source>
        <dbReference type="ARBA" id="ARBA00022833"/>
    </source>
</evidence>
<name>A0AAV0DXG7_9ASTE</name>
<feature type="transmembrane region" description="Helical" evidence="5">
    <location>
        <begin position="118"/>
        <end position="136"/>
    </location>
</feature>
<proteinExistence type="predicted"/>
<evidence type="ECO:0000256" key="1">
    <source>
        <dbReference type="ARBA" id="ARBA00022723"/>
    </source>
</evidence>
<keyword evidence="5" id="KW-0812">Transmembrane</keyword>
<sequence>MSSSKSGSSNCTGQYEYGEWIPVKYCECGQRLKLLTTWKPENCGRRFWKCIGTQRFEGCGLMEWFDPPMCKRSQKIIPGLLKKVNVYEEKIHSLEMKAEALETKSFQAEKMQTKCSKCIKLVSFMCVVVVIISVYLKAK</sequence>
<dbReference type="EMBL" id="CAMAPF010000975">
    <property type="protein sequence ID" value="CAH9133240.1"/>
    <property type="molecule type" value="Genomic_DNA"/>
</dbReference>
<reference evidence="7" key="1">
    <citation type="submission" date="2022-07" db="EMBL/GenBank/DDBJ databases">
        <authorList>
            <person name="Macas J."/>
            <person name="Novak P."/>
            <person name="Neumann P."/>
        </authorList>
    </citation>
    <scope>NUCLEOTIDE SEQUENCE</scope>
</reference>
<dbReference type="PANTHER" id="PTHR33248">
    <property type="entry name" value="ZINC ION-BINDING PROTEIN"/>
    <property type="match status" value="1"/>
</dbReference>
<evidence type="ECO:0000313" key="9">
    <source>
        <dbReference type="Proteomes" id="UP001152523"/>
    </source>
</evidence>
<dbReference type="GO" id="GO:0008270">
    <property type="term" value="F:zinc ion binding"/>
    <property type="evidence" value="ECO:0007669"/>
    <property type="project" value="UniProtKB-KW"/>
</dbReference>
<comment type="caution">
    <text evidence="7">The sequence shown here is derived from an EMBL/GenBank/DDBJ whole genome shotgun (WGS) entry which is preliminary data.</text>
</comment>
<keyword evidence="2 4" id="KW-0863">Zinc-finger</keyword>
<evidence type="ECO:0000313" key="8">
    <source>
        <dbReference type="EMBL" id="CAH9133240.1"/>
    </source>
</evidence>
<evidence type="ECO:0000256" key="5">
    <source>
        <dbReference type="SAM" id="Phobius"/>
    </source>
</evidence>
<protein>
    <recommendedName>
        <fullName evidence="6">GRF-type domain-containing protein</fullName>
    </recommendedName>
</protein>
<dbReference type="AlphaFoldDB" id="A0AAV0DXG7"/>
<keyword evidence="1" id="KW-0479">Metal-binding</keyword>
<feature type="domain" description="GRF-type" evidence="6">
    <location>
        <begin position="26"/>
        <end position="68"/>
    </location>
</feature>
<dbReference type="Pfam" id="PF06839">
    <property type="entry name" value="Zn_ribbon_GRF"/>
    <property type="match status" value="1"/>
</dbReference>
<dbReference type="EMBL" id="CAMAPF010000194">
    <property type="protein sequence ID" value="CAH9112233.1"/>
    <property type="molecule type" value="Genomic_DNA"/>
</dbReference>
<keyword evidence="5" id="KW-1133">Transmembrane helix</keyword>
<evidence type="ECO:0000256" key="2">
    <source>
        <dbReference type="ARBA" id="ARBA00022771"/>
    </source>
</evidence>
<keyword evidence="3" id="KW-0862">Zinc</keyword>
<dbReference type="PROSITE" id="PS51999">
    <property type="entry name" value="ZF_GRF"/>
    <property type="match status" value="1"/>
</dbReference>